<dbReference type="EMBL" id="JBEZFP010000112">
    <property type="protein sequence ID" value="MEU8138146.1"/>
    <property type="molecule type" value="Genomic_DNA"/>
</dbReference>
<evidence type="ECO:0000256" key="1">
    <source>
        <dbReference type="SAM" id="MobiDB-lite"/>
    </source>
</evidence>
<sequence length="55" mass="5859">MRFHEPRQQTPAFEVDGAGTRARNGAMSSASPTARMRPPRTATATATAWANGWAG</sequence>
<keyword evidence="3" id="KW-1185">Reference proteome</keyword>
<proteinExistence type="predicted"/>
<reference evidence="2 3" key="1">
    <citation type="submission" date="2024-06" db="EMBL/GenBank/DDBJ databases">
        <title>The Natural Products Discovery Center: Release of the First 8490 Sequenced Strains for Exploring Actinobacteria Biosynthetic Diversity.</title>
        <authorList>
            <person name="Kalkreuter E."/>
            <person name="Kautsar S.A."/>
            <person name="Yang D."/>
            <person name="Bader C.D."/>
            <person name="Teijaro C.N."/>
            <person name="Fluegel L."/>
            <person name="Davis C.M."/>
            <person name="Simpson J.R."/>
            <person name="Lauterbach L."/>
            <person name="Steele A.D."/>
            <person name="Gui C."/>
            <person name="Meng S."/>
            <person name="Li G."/>
            <person name="Viehrig K."/>
            <person name="Ye F."/>
            <person name="Su P."/>
            <person name="Kiefer A.F."/>
            <person name="Nichols A."/>
            <person name="Cepeda A.J."/>
            <person name="Yan W."/>
            <person name="Fan B."/>
            <person name="Jiang Y."/>
            <person name="Adhikari A."/>
            <person name="Zheng C.-J."/>
            <person name="Schuster L."/>
            <person name="Cowan T.M."/>
            <person name="Smanski M.J."/>
            <person name="Chevrette M.G."/>
            <person name="De Carvalho L.P.S."/>
            <person name="Shen B."/>
        </authorList>
    </citation>
    <scope>NUCLEOTIDE SEQUENCE [LARGE SCALE GENOMIC DNA]</scope>
    <source>
        <strain evidence="2 3">NPDC048946</strain>
    </source>
</reference>
<feature type="compositionally biased region" description="Low complexity" evidence="1">
    <location>
        <begin position="28"/>
        <end position="48"/>
    </location>
</feature>
<name>A0ABV3DQW5_9ACTN</name>
<evidence type="ECO:0000313" key="2">
    <source>
        <dbReference type="EMBL" id="MEU8138146.1"/>
    </source>
</evidence>
<protein>
    <submittedName>
        <fullName evidence="2">Uncharacterized protein</fullName>
    </submittedName>
</protein>
<dbReference type="Proteomes" id="UP001551482">
    <property type="component" value="Unassembled WGS sequence"/>
</dbReference>
<evidence type="ECO:0000313" key="3">
    <source>
        <dbReference type="Proteomes" id="UP001551482"/>
    </source>
</evidence>
<comment type="caution">
    <text evidence="2">The sequence shown here is derived from an EMBL/GenBank/DDBJ whole genome shotgun (WGS) entry which is preliminary data.</text>
</comment>
<accession>A0ABV3DQW5</accession>
<organism evidence="2 3">
    <name type="scientific">Streptodolium elevatio</name>
    <dbReference type="NCBI Taxonomy" id="3157996"/>
    <lineage>
        <taxon>Bacteria</taxon>
        <taxon>Bacillati</taxon>
        <taxon>Actinomycetota</taxon>
        <taxon>Actinomycetes</taxon>
        <taxon>Kitasatosporales</taxon>
        <taxon>Streptomycetaceae</taxon>
        <taxon>Streptodolium</taxon>
    </lineage>
</organism>
<gene>
    <name evidence="2" type="ORF">AB0C36_32140</name>
</gene>
<feature type="region of interest" description="Disordered" evidence="1">
    <location>
        <begin position="1"/>
        <end position="55"/>
    </location>
</feature>